<protein>
    <submittedName>
        <fullName evidence="2">Uncharacterized protein</fullName>
    </submittedName>
</protein>
<feature type="transmembrane region" description="Helical" evidence="1">
    <location>
        <begin position="71"/>
        <end position="94"/>
    </location>
</feature>
<evidence type="ECO:0000313" key="3">
    <source>
        <dbReference type="Proteomes" id="UP000199614"/>
    </source>
</evidence>
<accession>A0A1I5I088</accession>
<feature type="transmembrane region" description="Helical" evidence="1">
    <location>
        <begin position="6"/>
        <end position="24"/>
    </location>
</feature>
<dbReference type="STRING" id="260086.SAMN05216207_10819"/>
<organism evidence="2 3">
    <name type="scientific">Pseudonocardia ammonioxydans</name>
    <dbReference type="NCBI Taxonomy" id="260086"/>
    <lineage>
        <taxon>Bacteria</taxon>
        <taxon>Bacillati</taxon>
        <taxon>Actinomycetota</taxon>
        <taxon>Actinomycetes</taxon>
        <taxon>Pseudonocardiales</taxon>
        <taxon>Pseudonocardiaceae</taxon>
        <taxon>Pseudonocardia</taxon>
    </lineage>
</organism>
<keyword evidence="3" id="KW-1185">Reference proteome</keyword>
<dbReference type="AlphaFoldDB" id="A0A1I5I088"/>
<keyword evidence="1" id="KW-0472">Membrane</keyword>
<feature type="transmembrane region" description="Helical" evidence="1">
    <location>
        <begin position="106"/>
        <end position="130"/>
    </location>
</feature>
<dbReference type="EMBL" id="FOUY01000081">
    <property type="protein sequence ID" value="SFO53809.1"/>
    <property type="molecule type" value="Genomic_DNA"/>
</dbReference>
<sequence>MNAAYAGTGIIAALALMFGLWLYYHKNMAKVQILLFWLAGIGIGGLVGVLINRAFDVASNATSLATRLLGFGGAIILAGLAVLLTVEVVVKGMLPKTAKPNRAHPWLALVAPTIGLASGVPFLAGLYNLIATGMGNAGAVAQQWFVG</sequence>
<feature type="transmembrane region" description="Helical" evidence="1">
    <location>
        <begin position="31"/>
        <end position="51"/>
    </location>
</feature>
<dbReference type="RefSeq" id="WP_093356763.1">
    <property type="nucleotide sequence ID" value="NZ_FOUY01000081.1"/>
</dbReference>
<keyword evidence="1" id="KW-1133">Transmembrane helix</keyword>
<keyword evidence="1" id="KW-0812">Transmembrane</keyword>
<evidence type="ECO:0000256" key="1">
    <source>
        <dbReference type="SAM" id="Phobius"/>
    </source>
</evidence>
<reference evidence="2 3" key="1">
    <citation type="submission" date="2016-10" db="EMBL/GenBank/DDBJ databases">
        <authorList>
            <person name="de Groot N.N."/>
        </authorList>
    </citation>
    <scope>NUCLEOTIDE SEQUENCE [LARGE SCALE GENOMIC DNA]</scope>
    <source>
        <strain evidence="2 3">CGMCC 4.1877</strain>
    </source>
</reference>
<gene>
    <name evidence="2" type="ORF">SAMN05216207_10819</name>
</gene>
<evidence type="ECO:0000313" key="2">
    <source>
        <dbReference type="EMBL" id="SFO53809.1"/>
    </source>
</evidence>
<proteinExistence type="predicted"/>
<name>A0A1I5I088_PSUAM</name>
<dbReference type="Proteomes" id="UP000199614">
    <property type="component" value="Unassembled WGS sequence"/>
</dbReference>